<evidence type="ECO:0008006" key="3">
    <source>
        <dbReference type="Google" id="ProtNLM"/>
    </source>
</evidence>
<dbReference type="EMBL" id="CM003372">
    <property type="protein sequence ID" value="KOM34101.1"/>
    <property type="molecule type" value="Genomic_DNA"/>
</dbReference>
<dbReference type="Proteomes" id="UP000053144">
    <property type="component" value="Chromosome 2"/>
</dbReference>
<organism evidence="1 2">
    <name type="scientific">Phaseolus angularis</name>
    <name type="common">Azuki bean</name>
    <name type="synonym">Vigna angularis</name>
    <dbReference type="NCBI Taxonomy" id="3914"/>
    <lineage>
        <taxon>Eukaryota</taxon>
        <taxon>Viridiplantae</taxon>
        <taxon>Streptophyta</taxon>
        <taxon>Embryophyta</taxon>
        <taxon>Tracheophyta</taxon>
        <taxon>Spermatophyta</taxon>
        <taxon>Magnoliopsida</taxon>
        <taxon>eudicotyledons</taxon>
        <taxon>Gunneridae</taxon>
        <taxon>Pentapetalae</taxon>
        <taxon>rosids</taxon>
        <taxon>fabids</taxon>
        <taxon>Fabales</taxon>
        <taxon>Fabaceae</taxon>
        <taxon>Papilionoideae</taxon>
        <taxon>50 kb inversion clade</taxon>
        <taxon>NPAAA clade</taxon>
        <taxon>indigoferoid/millettioid clade</taxon>
        <taxon>Phaseoleae</taxon>
        <taxon>Vigna</taxon>
    </lineage>
</organism>
<accession>A0A0L9TUC5</accession>
<dbReference type="AlphaFoldDB" id="A0A0L9TUC5"/>
<proteinExistence type="predicted"/>
<evidence type="ECO:0000313" key="1">
    <source>
        <dbReference type="EMBL" id="KOM34101.1"/>
    </source>
</evidence>
<reference evidence="2" key="1">
    <citation type="journal article" date="2015" name="Proc. Natl. Acad. Sci. U.S.A.">
        <title>Genome sequencing of adzuki bean (Vigna angularis) provides insight into high starch and low fat accumulation and domestication.</title>
        <authorList>
            <person name="Yang K."/>
            <person name="Tian Z."/>
            <person name="Chen C."/>
            <person name="Luo L."/>
            <person name="Zhao B."/>
            <person name="Wang Z."/>
            <person name="Yu L."/>
            <person name="Li Y."/>
            <person name="Sun Y."/>
            <person name="Li W."/>
            <person name="Chen Y."/>
            <person name="Li Y."/>
            <person name="Zhang Y."/>
            <person name="Ai D."/>
            <person name="Zhao J."/>
            <person name="Shang C."/>
            <person name="Ma Y."/>
            <person name="Wu B."/>
            <person name="Wang M."/>
            <person name="Gao L."/>
            <person name="Sun D."/>
            <person name="Zhang P."/>
            <person name="Guo F."/>
            <person name="Wang W."/>
            <person name="Li Y."/>
            <person name="Wang J."/>
            <person name="Varshney R.K."/>
            <person name="Wang J."/>
            <person name="Ling H.Q."/>
            <person name="Wan P."/>
        </authorList>
    </citation>
    <scope>NUCLEOTIDE SEQUENCE</scope>
    <source>
        <strain evidence="2">cv. Jingnong 6</strain>
    </source>
</reference>
<dbReference type="GO" id="GO:0009507">
    <property type="term" value="C:chloroplast"/>
    <property type="evidence" value="ECO:0007669"/>
    <property type="project" value="TreeGrafter"/>
</dbReference>
<dbReference type="Gramene" id="KOM34101">
    <property type="protein sequence ID" value="KOM34101"/>
    <property type="gene ID" value="LR48_Vigan02g025100"/>
</dbReference>
<protein>
    <recommendedName>
        <fullName evidence="3">N-acetyltransferase domain-containing protein</fullName>
    </recommendedName>
</protein>
<name>A0A0L9TUC5_PHAAN</name>
<evidence type="ECO:0000313" key="2">
    <source>
        <dbReference type="Proteomes" id="UP000053144"/>
    </source>
</evidence>
<gene>
    <name evidence="1" type="ORF">LR48_Vigan02g025100</name>
</gene>
<dbReference type="PANTHER" id="PTHR47876">
    <property type="entry name" value="OS08G0260000 PROTEIN"/>
    <property type="match status" value="1"/>
</dbReference>
<sequence length="99" mass="10578">MLGVSLVADVGHGGGVAERVFSANGEEWILVATLDLNQCLSLPDEIMGLKPEVTGTYVTRAYLSNVCVAEELHRNGLGYALLEVSKLVAYDCVKNPKNA</sequence>
<dbReference type="STRING" id="3914.A0A0L9TUC5"/>
<dbReference type="PANTHER" id="PTHR47876:SF2">
    <property type="entry name" value="GCN5-RELATED N-ACETYLTRANSFERASE 7, CHLOROPLASTIC"/>
    <property type="match status" value="1"/>
</dbReference>